<dbReference type="EC" id="3.6.1.7" evidence="1"/>
<sequence>MKAIDVIVSGRVQGVGFRAFTRKNAVMLGVKGYVENQRDGTVHAVMEGNEHQVDKLLEVVKNGPMTSRVRDVKVKDIDKSGYTGFDVR</sequence>
<keyword evidence="5" id="KW-1185">Reference proteome</keyword>
<dbReference type="PROSITE" id="PS51160">
    <property type="entry name" value="ACYLPHOSPHATASE_3"/>
    <property type="match status" value="1"/>
</dbReference>
<dbReference type="PANTHER" id="PTHR47268">
    <property type="entry name" value="ACYLPHOSPHATASE"/>
    <property type="match status" value="1"/>
</dbReference>
<dbReference type="EMBL" id="PGCK01000003">
    <property type="protein sequence ID" value="MCD1294463.1"/>
    <property type="molecule type" value="Genomic_DNA"/>
</dbReference>
<comment type="similarity">
    <text evidence="2">Belongs to the acylphosphatase family.</text>
</comment>
<dbReference type="Gene3D" id="3.30.70.100">
    <property type="match status" value="1"/>
</dbReference>
<dbReference type="GO" id="GO:0003998">
    <property type="term" value="F:acylphosphatase activity"/>
    <property type="evidence" value="ECO:0007669"/>
    <property type="project" value="UniProtKB-EC"/>
</dbReference>
<dbReference type="PANTHER" id="PTHR47268:SF4">
    <property type="entry name" value="ACYLPHOSPHATASE"/>
    <property type="match status" value="1"/>
</dbReference>
<feature type="active site" evidence="1">
    <location>
        <position position="36"/>
    </location>
</feature>
<organism evidence="4 5">
    <name type="scientific">Methanooceanicella nereidis</name>
    <dbReference type="NCBI Taxonomy" id="2052831"/>
    <lineage>
        <taxon>Archaea</taxon>
        <taxon>Methanobacteriati</taxon>
        <taxon>Methanobacteriota</taxon>
        <taxon>Stenosarchaea group</taxon>
        <taxon>Methanomicrobia</taxon>
        <taxon>Methanocellales</taxon>
        <taxon>Methanocellaceae</taxon>
        <taxon>Methanooceanicella</taxon>
    </lineage>
</organism>
<keyword evidence="1 4" id="KW-0378">Hydrolase</keyword>
<proteinExistence type="inferred from homology"/>
<dbReference type="InterPro" id="IPR036046">
    <property type="entry name" value="Acylphosphatase-like_dom_sf"/>
</dbReference>
<dbReference type="SUPFAM" id="SSF54975">
    <property type="entry name" value="Acylphosphatase/BLUF domain-like"/>
    <property type="match status" value="1"/>
</dbReference>
<name>A0AAP2W5M0_9EURY</name>
<dbReference type="Proteomes" id="UP001320159">
    <property type="component" value="Unassembled WGS sequence"/>
</dbReference>
<evidence type="ECO:0000259" key="3">
    <source>
        <dbReference type="PROSITE" id="PS51160"/>
    </source>
</evidence>
<dbReference type="Pfam" id="PF00708">
    <property type="entry name" value="Acylphosphatase"/>
    <property type="match status" value="1"/>
</dbReference>
<evidence type="ECO:0000313" key="5">
    <source>
        <dbReference type="Proteomes" id="UP001320159"/>
    </source>
</evidence>
<dbReference type="InterPro" id="IPR017968">
    <property type="entry name" value="Acylphosphatase_CS"/>
</dbReference>
<reference evidence="4 5" key="1">
    <citation type="submission" date="2017-11" db="EMBL/GenBank/DDBJ databases">
        <title>Isolation and Characterization of Family Methanocellaceae Species from Potential Methane Hydrate Area Offshore Southwestern Taiwan.</title>
        <authorList>
            <person name="Zhang W.-L."/>
            <person name="Chen W.-C."/>
            <person name="Lai M.-C."/>
            <person name="Chen S.-C."/>
        </authorList>
    </citation>
    <scope>NUCLEOTIDE SEQUENCE [LARGE SCALE GENOMIC DNA]</scope>
    <source>
        <strain evidence="4 5">CWC-04</strain>
    </source>
</reference>
<comment type="caution">
    <text evidence="4">The sequence shown here is derived from an EMBL/GenBank/DDBJ whole genome shotgun (WGS) entry which is preliminary data.</text>
</comment>
<evidence type="ECO:0000313" key="4">
    <source>
        <dbReference type="EMBL" id="MCD1294463.1"/>
    </source>
</evidence>
<dbReference type="InterPro" id="IPR001792">
    <property type="entry name" value="Acylphosphatase-like_dom"/>
</dbReference>
<evidence type="ECO:0000256" key="2">
    <source>
        <dbReference type="RuleBase" id="RU004168"/>
    </source>
</evidence>
<dbReference type="RefSeq" id="WP_230741291.1">
    <property type="nucleotide sequence ID" value="NZ_PGCK01000003.1"/>
</dbReference>
<feature type="domain" description="Acylphosphatase-like" evidence="3">
    <location>
        <begin position="3"/>
        <end position="88"/>
    </location>
</feature>
<protein>
    <recommendedName>
        <fullName evidence="1">acylphosphatase</fullName>
        <ecNumber evidence="1">3.6.1.7</ecNumber>
    </recommendedName>
</protein>
<evidence type="ECO:0000256" key="1">
    <source>
        <dbReference type="PROSITE-ProRule" id="PRU00520"/>
    </source>
</evidence>
<dbReference type="PRINTS" id="PR00112">
    <property type="entry name" value="ACYLPHPHTASE"/>
</dbReference>
<comment type="catalytic activity">
    <reaction evidence="1">
        <text>an acyl phosphate + H2O = a carboxylate + phosphate + H(+)</text>
        <dbReference type="Rhea" id="RHEA:14965"/>
        <dbReference type="ChEBI" id="CHEBI:15377"/>
        <dbReference type="ChEBI" id="CHEBI:15378"/>
        <dbReference type="ChEBI" id="CHEBI:29067"/>
        <dbReference type="ChEBI" id="CHEBI:43474"/>
        <dbReference type="ChEBI" id="CHEBI:59918"/>
        <dbReference type="EC" id="3.6.1.7"/>
    </reaction>
</comment>
<accession>A0AAP2W5M0</accession>
<dbReference type="InterPro" id="IPR020456">
    <property type="entry name" value="Acylphosphatase"/>
</dbReference>
<gene>
    <name evidence="4" type="ORF">CUJ83_05545</name>
</gene>
<dbReference type="AlphaFoldDB" id="A0AAP2W5M0"/>
<feature type="active site" evidence="1">
    <location>
        <position position="18"/>
    </location>
</feature>
<dbReference type="PROSITE" id="PS00150">
    <property type="entry name" value="ACYLPHOSPHATASE_1"/>
    <property type="match status" value="1"/>
</dbReference>